<dbReference type="PANTHER" id="PTHR48082">
    <property type="entry name" value="ATP SYNTHASE SUBUNIT ALPHA, MITOCHONDRIAL"/>
    <property type="match status" value="1"/>
</dbReference>
<keyword evidence="2" id="KW-1133">Transmembrane helix</keyword>
<dbReference type="Proteomes" id="UP000823775">
    <property type="component" value="Unassembled WGS sequence"/>
</dbReference>
<feature type="transmembrane region" description="Helical" evidence="2">
    <location>
        <begin position="43"/>
        <end position="60"/>
    </location>
</feature>
<comment type="similarity">
    <text evidence="1">Belongs to the ATPase alpha/beta chains family.</text>
</comment>
<protein>
    <recommendedName>
        <fullName evidence="3">ATPase F1/V1/A1 complex alpha/beta subunit nucleotide-binding domain-containing protein</fullName>
    </recommendedName>
</protein>
<dbReference type="InterPro" id="IPR027417">
    <property type="entry name" value="P-loop_NTPase"/>
</dbReference>
<keyword evidence="5" id="KW-1185">Reference proteome</keyword>
<proteinExistence type="inferred from homology"/>
<keyword evidence="2" id="KW-0472">Membrane</keyword>
<gene>
    <name evidence="4" type="ORF">HAX54_044937</name>
</gene>
<dbReference type="SUPFAM" id="SSF52540">
    <property type="entry name" value="P-loop containing nucleoside triphosphate hydrolases"/>
    <property type="match status" value="1"/>
</dbReference>
<organism evidence="4 5">
    <name type="scientific">Datura stramonium</name>
    <name type="common">Jimsonweed</name>
    <name type="synonym">Common thornapple</name>
    <dbReference type="NCBI Taxonomy" id="4076"/>
    <lineage>
        <taxon>Eukaryota</taxon>
        <taxon>Viridiplantae</taxon>
        <taxon>Streptophyta</taxon>
        <taxon>Embryophyta</taxon>
        <taxon>Tracheophyta</taxon>
        <taxon>Spermatophyta</taxon>
        <taxon>Magnoliopsida</taxon>
        <taxon>eudicotyledons</taxon>
        <taxon>Gunneridae</taxon>
        <taxon>Pentapetalae</taxon>
        <taxon>asterids</taxon>
        <taxon>lamiids</taxon>
        <taxon>Solanales</taxon>
        <taxon>Solanaceae</taxon>
        <taxon>Solanoideae</taxon>
        <taxon>Datureae</taxon>
        <taxon>Datura</taxon>
    </lineage>
</organism>
<dbReference type="Gene3D" id="3.40.50.12240">
    <property type="match status" value="1"/>
</dbReference>
<evidence type="ECO:0000259" key="3">
    <source>
        <dbReference type="Pfam" id="PF00006"/>
    </source>
</evidence>
<dbReference type="InterPro" id="IPR005294">
    <property type="entry name" value="ATP_synth_F1_asu"/>
</dbReference>
<feature type="domain" description="ATPase F1/V1/A1 complex alpha/beta subunit nucleotide-binding" evidence="3">
    <location>
        <begin position="51"/>
        <end position="133"/>
    </location>
</feature>
<keyword evidence="2" id="KW-0812">Transmembrane</keyword>
<evidence type="ECO:0000256" key="2">
    <source>
        <dbReference type="SAM" id="Phobius"/>
    </source>
</evidence>
<accession>A0ABS8SPZ8</accession>
<evidence type="ECO:0000313" key="5">
    <source>
        <dbReference type="Proteomes" id="UP000823775"/>
    </source>
</evidence>
<reference evidence="4 5" key="1">
    <citation type="journal article" date="2021" name="BMC Genomics">
        <title>Datura genome reveals duplications of psychoactive alkaloid biosynthetic genes and high mutation rate following tissue culture.</title>
        <authorList>
            <person name="Rajewski A."/>
            <person name="Carter-House D."/>
            <person name="Stajich J."/>
            <person name="Litt A."/>
        </authorList>
    </citation>
    <scope>NUCLEOTIDE SEQUENCE [LARGE SCALE GENOMIC DNA]</scope>
    <source>
        <strain evidence="4">AR-01</strain>
    </source>
</reference>
<evidence type="ECO:0000256" key="1">
    <source>
        <dbReference type="ARBA" id="ARBA00008936"/>
    </source>
</evidence>
<evidence type="ECO:0000313" key="4">
    <source>
        <dbReference type="EMBL" id="MCD7460973.1"/>
    </source>
</evidence>
<dbReference type="InterPro" id="IPR000194">
    <property type="entry name" value="ATPase_F1/V1/A1_a/bsu_nucl-bd"/>
</dbReference>
<dbReference type="PANTHER" id="PTHR48082:SF2">
    <property type="entry name" value="ATP SYNTHASE SUBUNIT ALPHA, MITOCHONDRIAL"/>
    <property type="match status" value="1"/>
</dbReference>
<name>A0ABS8SPZ8_DATST</name>
<sequence length="137" mass="16269">LGNTCWIGRRACFYCGHRLVKGLCVGPRRRGYAERPQARKENMRSLLLILAFMKLTILWAETARFPRYIKIPCSLSGSGYAEYFKYRERETLIIYDDLSKQAQAYRQMSLTLRRPPGRELIERCFDLHSRLWEETRD</sequence>
<comment type="caution">
    <text evidence="4">The sequence shown here is derived from an EMBL/GenBank/DDBJ whole genome shotgun (WGS) entry which is preliminary data.</text>
</comment>
<feature type="non-terminal residue" evidence="4">
    <location>
        <position position="1"/>
    </location>
</feature>
<dbReference type="Pfam" id="PF00006">
    <property type="entry name" value="ATP-synt_ab"/>
    <property type="match status" value="1"/>
</dbReference>
<dbReference type="EMBL" id="JACEIK010000692">
    <property type="protein sequence ID" value="MCD7460973.1"/>
    <property type="molecule type" value="Genomic_DNA"/>
</dbReference>